<dbReference type="RefSeq" id="WP_004476531.1">
    <property type="nucleotide sequence ID" value="NZ_AHON02000027.1"/>
</dbReference>
<dbReference type="EC" id="2.1.1.-" evidence="1"/>
<comment type="caution">
    <text evidence="1">The sequence shown here is derived from an EMBL/GenBank/DDBJ whole genome shotgun (WGS) entry which is preliminary data.</text>
</comment>
<sequence length="364" mass="41985">MGYKTRNKIFLNKNLISRLKEFKNSKVYLTDSAISKSDYWQEQVKELTSVLTEGSVIIGGDSGYYVPSSNSMIIRLFSKITKVLLNISDLPELIVDRYFKQTKLLSYKAAFDAVMSHAVISDPDLSPYRINHLELRKNSEIFPDAKSVSKHFSSWSGHLASSHIYLNYYYLNLLKGYTKKGEIRRVLEIGSGNGNFSSILYNSLSPVQCVIVDLPEMIPICAAYLSKIFPEAKIVLPNEVNKTLPKDYDFLFLTTTSIDLLPKNYIDLSVNCHSFQEMKPKQISVYFDLIQNVTKKNGYFFTSNRIEKIPMGRDPYTRIQNEVPNRFFEFPWKKSNQILINEISRFSRLVQLDAIGVRLERIRK</sequence>
<accession>A0A0E2BTI7</accession>
<dbReference type="GO" id="GO:0032259">
    <property type="term" value="P:methylation"/>
    <property type="evidence" value="ECO:0007669"/>
    <property type="project" value="UniProtKB-KW"/>
</dbReference>
<protein>
    <submittedName>
        <fullName evidence="1">Sugar O-methyltransferase</fullName>
        <ecNumber evidence="1">2.1.1.-</ecNumber>
    </submittedName>
</protein>
<name>A0A0E2BTI7_9LEPT</name>
<reference evidence="1" key="1">
    <citation type="submission" date="2012-10" db="EMBL/GenBank/DDBJ databases">
        <authorList>
            <person name="Harkins D.M."/>
            <person name="Durkin A.S."/>
            <person name="Brinkac L.M."/>
            <person name="Haft D.H."/>
            <person name="Selengut J.D."/>
            <person name="Sanka R."/>
            <person name="DePew J."/>
            <person name="Purushe J."/>
            <person name="Matthias M.A."/>
            <person name="Vinetz J.M."/>
            <person name="Sutton G.G."/>
            <person name="Nierman W.C."/>
            <person name="Fouts D.E."/>
        </authorList>
    </citation>
    <scope>NUCLEOTIDE SEQUENCE [LARGE SCALE GENOMIC DNA]</scope>
    <source>
        <strain evidence="1">MOR084</strain>
    </source>
</reference>
<keyword evidence="2" id="KW-1185">Reference proteome</keyword>
<proteinExistence type="predicted"/>
<dbReference type="GO" id="GO:0008168">
    <property type="term" value="F:methyltransferase activity"/>
    <property type="evidence" value="ECO:0007669"/>
    <property type="project" value="UniProtKB-KW"/>
</dbReference>
<organism evidence="1 2">
    <name type="scientific">Leptospira santarosai str. MOR084</name>
    <dbReference type="NCBI Taxonomy" id="1049984"/>
    <lineage>
        <taxon>Bacteria</taxon>
        <taxon>Pseudomonadati</taxon>
        <taxon>Spirochaetota</taxon>
        <taxon>Spirochaetia</taxon>
        <taxon>Leptospirales</taxon>
        <taxon>Leptospiraceae</taxon>
        <taxon>Leptospira</taxon>
    </lineage>
</organism>
<dbReference type="InterPro" id="IPR030807">
    <property type="entry name" value="Methyltran_NanM"/>
</dbReference>
<dbReference type="EMBL" id="AHON02000027">
    <property type="protein sequence ID" value="EKO34827.1"/>
    <property type="molecule type" value="Genomic_DNA"/>
</dbReference>
<gene>
    <name evidence="1" type="ORF">LEP1GSC179_1555</name>
</gene>
<dbReference type="Gene3D" id="3.40.50.150">
    <property type="entry name" value="Vaccinia Virus protein VP39"/>
    <property type="match status" value="1"/>
</dbReference>
<evidence type="ECO:0000313" key="2">
    <source>
        <dbReference type="Proteomes" id="UP000006329"/>
    </source>
</evidence>
<evidence type="ECO:0000313" key="1">
    <source>
        <dbReference type="EMBL" id="EKO34827.1"/>
    </source>
</evidence>
<dbReference type="NCBIfam" id="TIGR04371">
    <property type="entry name" value="methyltran_NanM"/>
    <property type="match status" value="1"/>
</dbReference>
<dbReference type="InterPro" id="IPR029063">
    <property type="entry name" value="SAM-dependent_MTases_sf"/>
</dbReference>
<dbReference type="AlphaFoldDB" id="A0A0E2BTI7"/>
<dbReference type="SUPFAM" id="SSF53335">
    <property type="entry name" value="S-adenosyl-L-methionine-dependent methyltransferases"/>
    <property type="match status" value="1"/>
</dbReference>
<keyword evidence="1" id="KW-0808">Transferase</keyword>
<dbReference type="Proteomes" id="UP000006329">
    <property type="component" value="Unassembled WGS sequence"/>
</dbReference>
<keyword evidence="1" id="KW-0489">Methyltransferase</keyword>